<comment type="caution">
    <text evidence="1">The sequence shown here is derived from an EMBL/GenBank/DDBJ whole genome shotgun (WGS) entry which is preliminary data.</text>
</comment>
<proteinExistence type="predicted"/>
<gene>
    <name evidence="1" type="ORF">BN580_00550</name>
</gene>
<dbReference type="AlphaFoldDB" id="R6UCX9"/>
<reference evidence="1" key="1">
    <citation type="submission" date="2012-11" db="EMBL/GenBank/DDBJ databases">
        <title>Dependencies among metagenomic species, viruses, plasmids and units of genetic variation.</title>
        <authorList>
            <person name="Nielsen H.B."/>
            <person name="Almeida M."/>
            <person name="Juncker A.S."/>
            <person name="Rasmussen S."/>
            <person name="Li J."/>
            <person name="Sunagawa S."/>
            <person name="Plichta D."/>
            <person name="Gautier L."/>
            <person name="Le Chatelier E."/>
            <person name="Peletier E."/>
            <person name="Bonde I."/>
            <person name="Nielsen T."/>
            <person name="Manichanh C."/>
            <person name="Arumugam M."/>
            <person name="Batto J."/>
            <person name="Santos M.B.Q.D."/>
            <person name="Blom N."/>
            <person name="Borruel N."/>
            <person name="Burgdorf K.S."/>
            <person name="Boumezbeur F."/>
            <person name="Casellas F."/>
            <person name="Dore J."/>
            <person name="Guarner F."/>
            <person name="Hansen T."/>
            <person name="Hildebrand F."/>
            <person name="Kaas R.S."/>
            <person name="Kennedy S."/>
            <person name="Kristiansen K."/>
            <person name="Kultima J.R."/>
            <person name="Leonard P."/>
            <person name="Levenez F."/>
            <person name="Lund O."/>
            <person name="Moumen B."/>
            <person name="Le Paslier D."/>
            <person name="Pons N."/>
            <person name="Pedersen O."/>
            <person name="Prifti E."/>
            <person name="Qin J."/>
            <person name="Raes J."/>
            <person name="Tap J."/>
            <person name="Tims S."/>
            <person name="Ussery D.W."/>
            <person name="Yamada T."/>
            <person name="MetaHit consortium"/>
            <person name="Renault P."/>
            <person name="Sicheritz-Ponten T."/>
            <person name="Bork P."/>
            <person name="Wang J."/>
            <person name="Brunak S."/>
            <person name="Ehrlich S.D."/>
        </authorList>
    </citation>
    <scope>NUCLEOTIDE SEQUENCE [LARGE SCALE GENOMIC DNA]</scope>
</reference>
<sequence length="86" mass="9309">MRFSLILIAASAAREAIISDIPAFPPGILYMNTGVSTSAVKTETANSRVFFRVKRQNTAAERNDTKYIAANSEYTNFSLVSSGSVT</sequence>
<dbReference type="EMBL" id="CBFW010000453">
    <property type="protein sequence ID" value="CDC77976.1"/>
    <property type="molecule type" value="Genomic_DNA"/>
</dbReference>
<organism evidence="1 2">
    <name type="scientific">Candidatus Colimorpha enterica</name>
    <dbReference type="NCBI Taxonomy" id="3083063"/>
    <lineage>
        <taxon>Bacteria</taxon>
        <taxon>Pseudomonadati</taxon>
        <taxon>Bacteroidota</taxon>
        <taxon>Bacteroidia</taxon>
        <taxon>Bacteroidales</taxon>
        <taxon>Candidatus Colimorpha</taxon>
    </lineage>
</organism>
<dbReference type="STRING" id="1263015.BN580_00550"/>
<accession>R6UCX9</accession>
<evidence type="ECO:0000313" key="1">
    <source>
        <dbReference type="EMBL" id="CDC77976.1"/>
    </source>
</evidence>
<protein>
    <submittedName>
        <fullName evidence="1">Uncharacterized protein</fullName>
    </submittedName>
</protein>
<dbReference type="Proteomes" id="UP000017938">
    <property type="component" value="Unassembled WGS sequence"/>
</dbReference>
<name>R6UCX9_9BACT</name>
<evidence type="ECO:0000313" key="2">
    <source>
        <dbReference type="Proteomes" id="UP000017938"/>
    </source>
</evidence>